<keyword evidence="4 6" id="KW-0663">Pyridoxal phosphate</keyword>
<evidence type="ECO:0000256" key="5">
    <source>
        <dbReference type="ARBA" id="ARBA00023239"/>
    </source>
</evidence>
<evidence type="ECO:0000256" key="3">
    <source>
        <dbReference type="ARBA" id="ARBA00022793"/>
    </source>
</evidence>
<dbReference type="GO" id="GO:0005737">
    <property type="term" value="C:cytoplasm"/>
    <property type="evidence" value="ECO:0007669"/>
    <property type="project" value="TreeGrafter"/>
</dbReference>
<dbReference type="Pfam" id="PF00282">
    <property type="entry name" value="Pyridoxal_deC"/>
    <property type="match status" value="1"/>
</dbReference>
<dbReference type="InterPro" id="IPR015424">
    <property type="entry name" value="PyrdxlP-dep_Trfase"/>
</dbReference>
<dbReference type="Proteomes" id="UP001178507">
    <property type="component" value="Unassembled WGS sequence"/>
</dbReference>
<evidence type="ECO:0000256" key="7">
    <source>
        <dbReference type="RuleBase" id="RU000382"/>
    </source>
</evidence>
<keyword evidence="10" id="KW-1185">Reference proteome</keyword>
<dbReference type="Gene3D" id="3.90.1150.10">
    <property type="entry name" value="Aspartate Aminotransferase, domain 1"/>
    <property type="match status" value="1"/>
</dbReference>
<dbReference type="PANTHER" id="PTHR45677">
    <property type="entry name" value="GLUTAMATE DECARBOXYLASE-RELATED"/>
    <property type="match status" value="1"/>
</dbReference>
<evidence type="ECO:0000313" key="9">
    <source>
        <dbReference type="EMBL" id="CAJ1404687.1"/>
    </source>
</evidence>
<dbReference type="SUPFAM" id="SSF53383">
    <property type="entry name" value="PLP-dependent transferases"/>
    <property type="match status" value="1"/>
</dbReference>
<accession>A0AA36JEE6</accession>
<evidence type="ECO:0000256" key="6">
    <source>
        <dbReference type="PIRSR" id="PIRSR602129-50"/>
    </source>
</evidence>
<evidence type="ECO:0000256" key="2">
    <source>
        <dbReference type="ARBA" id="ARBA00009533"/>
    </source>
</evidence>
<evidence type="ECO:0000256" key="1">
    <source>
        <dbReference type="ARBA" id="ARBA00001933"/>
    </source>
</evidence>
<dbReference type="GO" id="GO:0019752">
    <property type="term" value="P:carboxylic acid metabolic process"/>
    <property type="evidence" value="ECO:0007669"/>
    <property type="project" value="InterPro"/>
</dbReference>
<comment type="caution">
    <text evidence="9">The sequence shown here is derived from an EMBL/GenBank/DDBJ whole genome shotgun (WGS) entry which is preliminary data.</text>
</comment>
<proteinExistence type="inferred from homology"/>
<evidence type="ECO:0000313" key="10">
    <source>
        <dbReference type="Proteomes" id="UP001178507"/>
    </source>
</evidence>
<dbReference type="GO" id="GO:0030170">
    <property type="term" value="F:pyridoxal phosphate binding"/>
    <property type="evidence" value="ECO:0007669"/>
    <property type="project" value="InterPro"/>
</dbReference>
<organism evidence="9 10">
    <name type="scientific">Effrenium voratum</name>
    <dbReference type="NCBI Taxonomy" id="2562239"/>
    <lineage>
        <taxon>Eukaryota</taxon>
        <taxon>Sar</taxon>
        <taxon>Alveolata</taxon>
        <taxon>Dinophyceae</taxon>
        <taxon>Suessiales</taxon>
        <taxon>Symbiodiniaceae</taxon>
        <taxon>Effrenium</taxon>
    </lineage>
</organism>
<dbReference type="InterPro" id="IPR015422">
    <property type="entry name" value="PyrdxlP-dep_Trfase_small"/>
</dbReference>
<dbReference type="GO" id="GO:0016831">
    <property type="term" value="F:carboxy-lyase activity"/>
    <property type="evidence" value="ECO:0007669"/>
    <property type="project" value="UniProtKB-KW"/>
</dbReference>
<feature type="region of interest" description="Disordered" evidence="8">
    <location>
        <begin position="504"/>
        <end position="540"/>
    </location>
</feature>
<dbReference type="InterPro" id="IPR015421">
    <property type="entry name" value="PyrdxlP-dep_Trfase_major"/>
</dbReference>
<sequence length="559" mass="61141">MFGENPDISDIKKQIDELVEHLRRPDAVCVAHQDLAQLSERFVNSDLQDQPEMDPAEYLKWLREEVLEKELALNSPHYVGHMATTLPEYMPEMARLVTAANLNLVKAETGKATTFLEREAVAVLHKAIFCREDSFYQSHVQSRTSCLGTLTSGGTTANIQAMWMARNRAFPEAEQKGMFAAMLSSGVSGAVVLASELVHYSIDKAVSLLGLGAESLVKLATEAGGGFRVDVGAMESSLEECRARNQKVLAIVGVAGATETGSVDDLDALAELAARFECHFHVDAAWGGPLAFADRDRLKGLERADSVAVDGHKLLFTPLGLGTLLIREPSCPGRIQKAARYIIREDSFDQGRFTLEGSRPAMAIYLHMNLRCLGRSGLAARVNHGCALASHFAQSLATSPCFELITQPVTNIVLYRYIPVPFRTKGPASFQKEMDEFQVLLQSKQALAGRSFVSRTAVPVASYKRQCLVCLRAVFGNMAITTESLDQMLQEQRALAKQIEQSLWSSGGESEGTREADTPRSPSTVSELEASSWDSDDSRRHGSEVACRLKWHGAQGCSS</sequence>
<gene>
    <name evidence="9" type="ORF">EVOR1521_LOCUS27084</name>
</gene>
<protein>
    <recommendedName>
        <fullName evidence="11">Pyridoxal-dependent decarboxylase</fullName>
    </recommendedName>
</protein>
<feature type="modified residue" description="N6-(pyridoxal phosphate)lysine" evidence="6">
    <location>
        <position position="313"/>
    </location>
</feature>
<comment type="cofactor">
    <cofactor evidence="1 6 7">
        <name>pyridoxal 5'-phosphate</name>
        <dbReference type="ChEBI" id="CHEBI:597326"/>
    </cofactor>
</comment>
<reference evidence="9" key="1">
    <citation type="submission" date="2023-08" db="EMBL/GenBank/DDBJ databases">
        <authorList>
            <person name="Chen Y."/>
            <person name="Shah S."/>
            <person name="Dougan E. K."/>
            <person name="Thang M."/>
            <person name="Chan C."/>
        </authorList>
    </citation>
    <scope>NUCLEOTIDE SEQUENCE</scope>
</reference>
<name>A0AA36JEE6_9DINO</name>
<evidence type="ECO:0008006" key="11">
    <source>
        <dbReference type="Google" id="ProtNLM"/>
    </source>
</evidence>
<keyword evidence="3" id="KW-0210">Decarboxylase</keyword>
<dbReference type="EMBL" id="CAUJNA010003551">
    <property type="protein sequence ID" value="CAJ1404687.1"/>
    <property type="molecule type" value="Genomic_DNA"/>
</dbReference>
<evidence type="ECO:0000256" key="4">
    <source>
        <dbReference type="ARBA" id="ARBA00022898"/>
    </source>
</evidence>
<evidence type="ECO:0000256" key="8">
    <source>
        <dbReference type="SAM" id="MobiDB-lite"/>
    </source>
</evidence>
<keyword evidence="5 7" id="KW-0456">Lyase</keyword>
<dbReference type="InterPro" id="IPR002129">
    <property type="entry name" value="PyrdxlP-dep_de-COase"/>
</dbReference>
<comment type="similarity">
    <text evidence="2 7">Belongs to the group II decarboxylase family.</text>
</comment>
<dbReference type="Gene3D" id="3.40.640.10">
    <property type="entry name" value="Type I PLP-dependent aspartate aminotransferase-like (Major domain)"/>
    <property type="match status" value="1"/>
</dbReference>
<dbReference type="AlphaFoldDB" id="A0AA36JEE6"/>
<dbReference type="PANTHER" id="PTHR45677:SF8">
    <property type="entry name" value="CYSTEINE SULFINIC ACID DECARBOXYLASE"/>
    <property type="match status" value="1"/>
</dbReference>